<dbReference type="Proteomes" id="UP000077315">
    <property type="component" value="Unassembled WGS sequence"/>
</dbReference>
<proteinExistence type="predicted"/>
<protein>
    <submittedName>
        <fullName evidence="1">Uncharacterized protein</fullName>
    </submittedName>
</protein>
<reference evidence="2" key="1">
    <citation type="submission" date="2015-06" db="EMBL/GenBank/DDBJ databases">
        <title>Expansion of signal transduction pathways in fungi by whole-genome duplication.</title>
        <authorList>
            <consortium name="DOE Joint Genome Institute"/>
            <person name="Corrochano L.M."/>
            <person name="Kuo A."/>
            <person name="Marcet-Houben M."/>
            <person name="Polaino S."/>
            <person name="Salamov A."/>
            <person name="Villalobos J.M."/>
            <person name="Alvarez M.I."/>
            <person name="Avalos J."/>
            <person name="Benito E.P."/>
            <person name="Benoit I."/>
            <person name="Burger G."/>
            <person name="Camino L.P."/>
            <person name="Canovas D."/>
            <person name="Cerda-Olmedo E."/>
            <person name="Cheng J.-F."/>
            <person name="Dominguez A."/>
            <person name="Elias M."/>
            <person name="Eslava A.P."/>
            <person name="Glaser F."/>
            <person name="Grimwood J."/>
            <person name="Gutierrez G."/>
            <person name="Heitman J."/>
            <person name="Henrissat B."/>
            <person name="Iturriaga E.A."/>
            <person name="Lang B.F."/>
            <person name="Lavin J.L."/>
            <person name="Lee S."/>
            <person name="Li W."/>
            <person name="Lindquist E."/>
            <person name="Lopez-Garcia S."/>
            <person name="Luque E.M."/>
            <person name="Marcos A.T."/>
            <person name="Martin J."/>
            <person name="McCluskey K."/>
            <person name="Medina H.R."/>
            <person name="Miralles-Duran A."/>
            <person name="Miyazaki A."/>
            <person name="Munoz-Torres E."/>
            <person name="Oguiza J.A."/>
            <person name="Ohm R."/>
            <person name="Olmedo M."/>
            <person name="Orejas M."/>
            <person name="Ortiz-Castellanos L."/>
            <person name="Pisabarro A.G."/>
            <person name="Rodriguez-Romero J."/>
            <person name="Ruiz-Herrera J."/>
            <person name="Ruiz-Vazquez R."/>
            <person name="Sanz C."/>
            <person name="Schackwitz W."/>
            <person name="Schmutz J."/>
            <person name="Shahriari M."/>
            <person name="Shelest E."/>
            <person name="Silva-Franco F."/>
            <person name="Soanes D."/>
            <person name="Syed K."/>
            <person name="Tagua V.G."/>
            <person name="Talbot N.J."/>
            <person name="Thon M."/>
            <person name="De vries R.P."/>
            <person name="Wiebenga A."/>
            <person name="Yadav J.S."/>
            <person name="Braun E.L."/>
            <person name="Baker S."/>
            <person name="Garre V."/>
            <person name="Horwitz B."/>
            <person name="Torres-Martinez S."/>
            <person name="Idnurm A."/>
            <person name="Herrera-Estrella A."/>
            <person name="Gabaldon T."/>
            <person name="Grigoriev I.V."/>
        </authorList>
    </citation>
    <scope>NUCLEOTIDE SEQUENCE [LARGE SCALE GENOMIC DNA]</scope>
    <source>
        <strain evidence="2">NRRL 1555(-)</strain>
    </source>
</reference>
<keyword evidence="2" id="KW-1185">Reference proteome</keyword>
<dbReference type="VEuPathDB" id="FungiDB:PHYBLDRAFT_138626"/>
<dbReference type="AlphaFoldDB" id="A0A167R885"/>
<evidence type="ECO:0000313" key="2">
    <source>
        <dbReference type="Proteomes" id="UP000077315"/>
    </source>
</evidence>
<gene>
    <name evidence="1" type="ORF">PHYBLDRAFT_138626</name>
</gene>
<dbReference type="RefSeq" id="XP_018299124.1">
    <property type="nucleotide sequence ID" value="XM_018430035.1"/>
</dbReference>
<sequence length="114" mass="13210">MPRHKRKRSYWYYKQVHGELGESKLAMVTHSNSTLYAHDGNVGMWLEEVGLLWHYADRWMALARHFSMLGLQMTVSGQIKSNNSNSHTPDALYCHLHGAETKGRLKQLKIWTQG</sequence>
<organism evidence="1 2">
    <name type="scientific">Phycomyces blakesleeanus (strain ATCC 8743b / DSM 1359 / FGSC 10004 / NBRC 33097 / NRRL 1555)</name>
    <dbReference type="NCBI Taxonomy" id="763407"/>
    <lineage>
        <taxon>Eukaryota</taxon>
        <taxon>Fungi</taxon>
        <taxon>Fungi incertae sedis</taxon>
        <taxon>Mucoromycota</taxon>
        <taxon>Mucoromycotina</taxon>
        <taxon>Mucoromycetes</taxon>
        <taxon>Mucorales</taxon>
        <taxon>Phycomycetaceae</taxon>
        <taxon>Phycomyces</taxon>
    </lineage>
</organism>
<accession>A0A167R885</accession>
<dbReference type="GeneID" id="28990941"/>
<name>A0A167R885_PHYB8</name>
<dbReference type="EMBL" id="KV440971">
    <property type="protein sequence ID" value="OAD81084.1"/>
    <property type="molecule type" value="Genomic_DNA"/>
</dbReference>
<dbReference type="InParanoid" id="A0A167R885"/>
<evidence type="ECO:0000313" key="1">
    <source>
        <dbReference type="EMBL" id="OAD81084.1"/>
    </source>
</evidence>